<keyword evidence="5" id="KW-0040">ANK repeat</keyword>
<dbReference type="SUPFAM" id="SSF57863">
    <property type="entry name" value="ArfGap/RecO-like zinc finger"/>
    <property type="match status" value="1"/>
</dbReference>
<dbReference type="Proteomes" id="UP000257109">
    <property type="component" value="Unassembled WGS sequence"/>
</dbReference>
<name>A0A371GER6_MUCPR</name>
<feature type="non-terminal residue" evidence="6">
    <location>
        <position position="1"/>
    </location>
</feature>
<evidence type="ECO:0000256" key="5">
    <source>
        <dbReference type="PROSITE-ProRule" id="PRU00023"/>
    </source>
</evidence>
<keyword evidence="3" id="KW-0863">Zinc-finger</keyword>
<dbReference type="InterPro" id="IPR045258">
    <property type="entry name" value="ACAP1/2/3-like"/>
</dbReference>
<dbReference type="SMART" id="SM00248">
    <property type="entry name" value="ANK"/>
    <property type="match status" value="2"/>
</dbReference>
<dbReference type="SUPFAM" id="SSF48403">
    <property type="entry name" value="Ankyrin repeat"/>
    <property type="match status" value="1"/>
</dbReference>
<dbReference type="PROSITE" id="PS50297">
    <property type="entry name" value="ANK_REP_REGION"/>
    <property type="match status" value="1"/>
</dbReference>
<evidence type="ECO:0000313" key="7">
    <source>
        <dbReference type="Proteomes" id="UP000257109"/>
    </source>
</evidence>
<dbReference type="Gene3D" id="1.25.40.20">
    <property type="entry name" value="Ankyrin repeat-containing domain"/>
    <property type="match status" value="1"/>
</dbReference>
<dbReference type="AlphaFoldDB" id="A0A371GER6"/>
<dbReference type="GO" id="GO:0008270">
    <property type="term" value="F:zinc ion binding"/>
    <property type="evidence" value="ECO:0007669"/>
    <property type="project" value="UniProtKB-KW"/>
</dbReference>
<dbReference type="InterPro" id="IPR038508">
    <property type="entry name" value="ArfGAP_dom_sf"/>
</dbReference>
<gene>
    <name evidence="6" type="primary">AGD3</name>
    <name evidence="6" type="ORF">CR513_29255</name>
</gene>
<dbReference type="PANTHER" id="PTHR23180:SF160">
    <property type="entry name" value="ADP-RIBOSYLATION FACTOR GTPASE-ACTIVATING PROTEIN EFFECTOR PROTEIN 1"/>
    <property type="match status" value="1"/>
</dbReference>
<evidence type="ECO:0000256" key="3">
    <source>
        <dbReference type="ARBA" id="ARBA00022771"/>
    </source>
</evidence>
<dbReference type="GO" id="GO:0005886">
    <property type="term" value="C:plasma membrane"/>
    <property type="evidence" value="ECO:0007669"/>
    <property type="project" value="UniProtKB-SubCell"/>
</dbReference>
<evidence type="ECO:0000256" key="1">
    <source>
        <dbReference type="ARBA" id="ARBA00004413"/>
    </source>
</evidence>
<dbReference type="InterPro" id="IPR002110">
    <property type="entry name" value="Ankyrin_rpt"/>
</dbReference>
<evidence type="ECO:0000256" key="4">
    <source>
        <dbReference type="ARBA" id="ARBA00022833"/>
    </source>
</evidence>
<sequence>MTERWGEVKTVAKGGEEVVVMTHEERKKETEGKRDSHDSHAESKHLVCCLVEYTCGWLTSFPLVLTVALVMGPAQIAHLVRSLRLEVKVWEPSVINLFESLGNAFANAVWEELLESISSFQVDLVPTGLPQIHFFSNQYAEKLFVHKPKDNQCCFLVSQHIWEAAHTNDKKAVYCYIVNSDIDINAVYEQTCSNSLTLAKVMFQEQASKDHSSTLSGNSLDWSSPSFFNLVGIKEGQKVDNLVGYTLLHLACETADIGMLELLLQYGANINAANLRGQTALHHCILKGRSALQDYFFQGELIQELWMSWEEPLLSLLYSQILTTVRSLLCCLIQTDDTNMQRFSGVPSIRY</sequence>
<reference evidence="6" key="1">
    <citation type="submission" date="2018-05" db="EMBL/GenBank/DDBJ databases">
        <title>Draft genome of Mucuna pruriens seed.</title>
        <authorList>
            <person name="Nnadi N.E."/>
            <person name="Vos R."/>
            <person name="Hasami M.H."/>
            <person name="Devisetty U.K."/>
            <person name="Aguiy J.C."/>
        </authorList>
    </citation>
    <scope>NUCLEOTIDE SEQUENCE [LARGE SCALE GENOMIC DNA]</scope>
    <source>
        <strain evidence="6">JCA_2017</strain>
    </source>
</reference>
<dbReference type="PANTHER" id="PTHR23180">
    <property type="entry name" value="CENTAURIN/ARF"/>
    <property type="match status" value="1"/>
</dbReference>
<dbReference type="GO" id="GO:0005096">
    <property type="term" value="F:GTPase activator activity"/>
    <property type="evidence" value="ECO:0007669"/>
    <property type="project" value="InterPro"/>
</dbReference>
<accession>A0A371GER6</accession>
<keyword evidence="2" id="KW-0479">Metal-binding</keyword>
<keyword evidence="4" id="KW-0862">Zinc</keyword>
<evidence type="ECO:0000313" key="6">
    <source>
        <dbReference type="EMBL" id="RDX89069.1"/>
    </source>
</evidence>
<keyword evidence="7" id="KW-1185">Reference proteome</keyword>
<dbReference type="EMBL" id="QJKJ01005772">
    <property type="protein sequence ID" value="RDX89069.1"/>
    <property type="molecule type" value="Genomic_DNA"/>
</dbReference>
<proteinExistence type="predicted"/>
<dbReference type="PROSITE" id="PS50088">
    <property type="entry name" value="ANK_REPEAT"/>
    <property type="match status" value="1"/>
</dbReference>
<comment type="subcellular location">
    <subcellularLocation>
        <location evidence="1">Cell membrane</location>
        <topology evidence="1">Peripheral membrane protein</topology>
        <orientation evidence="1">Cytoplasmic side</orientation>
    </subcellularLocation>
</comment>
<organism evidence="6 7">
    <name type="scientific">Mucuna pruriens</name>
    <name type="common">Velvet bean</name>
    <name type="synonym">Dolichos pruriens</name>
    <dbReference type="NCBI Taxonomy" id="157652"/>
    <lineage>
        <taxon>Eukaryota</taxon>
        <taxon>Viridiplantae</taxon>
        <taxon>Streptophyta</taxon>
        <taxon>Embryophyta</taxon>
        <taxon>Tracheophyta</taxon>
        <taxon>Spermatophyta</taxon>
        <taxon>Magnoliopsida</taxon>
        <taxon>eudicotyledons</taxon>
        <taxon>Gunneridae</taxon>
        <taxon>Pentapetalae</taxon>
        <taxon>rosids</taxon>
        <taxon>fabids</taxon>
        <taxon>Fabales</taxon>
        <taxon>Fabaceae</taxon>
        <taxon>Papilionoideae</taxon>
        <taxon>50 kb inversion clade</taxon>
        <taxon>NPAAA clade</taxon>
        <taxon>indigoferoid/millettioid clade</taxon>
        <taxon>Phaseoleae</taxon>
        <taxon>Mucuna</taxon>
    </lineage>
</organism>
<evidence type="ECO:0000256" key="2">
    <source>
        <dbReference type="ARBA" id="ARBA00022723"/>
    </source>
</evidence>
<dbReference type="InterPro" id="IPR036770">
    <property type="entry name" value="Ankyrin_rpt-contain_sf"/>
</dbReference>
<dbReference type="OrthoDB" id="194358at2759"/>
<dbReference type="Pfam" id="PF12796">
    <property type="entry name" value="Ank_2"/>
    <property type="match status" value="1"/>
</dbReference>
<dbReference type="InterPro" id="IPR037278">
    <property type="entry name" value="ARFGAP/RecO"/>
</dbReference>
<dbReference type="Gene3D" id="1.10.220.150">
    <property type="entry name" value="Arf GTPase activating protein"/>
    <property type="match status" value="1"/>
</dbReference>
<feature type="repeat" description="ANK" evidence="5">
    <location>
        <begin position="243"/>
        <end position="275"/>
    </location>
</feature>
<comment type="caution">
    <text evidence="6">The sequence shown here is derived from an EMBL/GenBank/DDBJ whole genome shotgun (WGS) entry which is preliminary data.</text>
</comment>
<dbReference type="STRING" id="157652.A0A371GER6"/>
<protein>
    <submittedName>
        <fullName evidence="6">ADP-ribosylation factor GTPase-activating protein AGD3</fullName>
    </submittedName>
</protein>